<dbReference type="EMBL" id="CP050299">
    <property type="protein sequence ID" value="QND62120.1"/>
    <property type="molecule type" value="Genomic_DNA"/>
</dbReference>
<geneLocation type="plasmid" evidence="1 2">
    <name>p_1</name>
</geneLocation>
<dbReference type="Proteomes" id="UP000515465">
    <property type="component" value="Plasmid p_1"/>
</dbReference>
<name>A0A7G6T5T8_9HYPH</name>
<keyword evidence="1" id="KW-0614">Plasmid</keyword>
<dbReference type="RefSeq" id="WP_183465845.1">
    <property type="nucleotide sequence ID" value="NZ_CP050299.1"/>
</dbReference>
<protein>
    <submittedName>
        <fullName evidence="1">Uncharacterized protein</fullName>
    </submittedName>
</protein>
<reference evidence="2" key="1">
    <citation type="journal article" date="2020" name="Mol. Plant Microbe">
        <title>Rhizobial microsymbionts of the narrowly endemic Oxytropis species growing in Kamchatka are characterized by significant genetic diversity and possess a set of genes that are associated with T3SS and T6SS secretion systems and can affect the development of symbiosis.</title>
        <authorList>
            <person name="Safronova V."/>
            <person name="Guro P."/>
            <person name="Sazanova A."/>
            <person name="Kuznetsova I."/>
            <person name="Belimov A."/>
            <person name="Yakubov V."/>
            <person name="Chirak E."/>
            <person name="Afonin A."/>
            <person name="Gogolev Y."/>
            <person name="Andronov E."/>
            <person name="Tikhonovich I."/>
        </authorList>
    </citation>
    <scope>NUCLEOTIDE SEQUENCE [LARGE SCALE GENOMIC DNA]</scope>
    <source>
        <strain evidence="2">583</strain>
        <plasmid evidence="2">p_1</plasmid>
    </source>
</reference>
<sequence>MTGLKAGVAKAIEGFRNHFPDNRIEVCATADGAAFVIVEDVPLGPPYQQANTWVGFFLSTACPDDDTYPFYVRGDLARLDKAMLKNPLHPGKVFPDAEATMSRRASVMVSRRQRNQSCWSYEPPLLKLLTVIKWMLQQ</sequence>
<dbReference type="AlphaFoldDB" id="A0A7G6T5T8"/>
<accession>A0A7G6T5T8</accession>
<evidence type="ECO:0000313" key="2">
    <source>
        <dbReference type="Proteomes" id="UP000515465"/>
    </source>
</evidence>
<proteinExistence type="predicted"/>
<organism evidence="1 2">
    <name type="scientific">Mesorhizobium huakuii</name>
    <dbReference type="NCBI Taxonomy" id="28104"/>
    <lineage>
        <taxon>Bacteria</taxon>
        <taxon>Pseudomonadati</taxon>
        <taxon>Pseudomonadota</taxon>
        <taxon>Alphaproteobacteria</taxon>
        <taxon>Hyphomicrobiales</taxon>
        <taxon>Phyllobacteriaceae</taxon>
        <taxon>Mesorhizobium</taxon>
    </lineage>
</organism>
<gene>
    <name evidence="1" type="ORF">HB778_39275</name>
</gene>
<evidence type="ECO:0000313" key="1">
    <source>
        <dbReference type="EMBL" id="QND62120.1"/>
    </source>
</evidence>